<dbReference type="GO" id="GO:0016831">
    <property type="term" value="F:carboxy-lyase activity"/>
    <property type="evidence" value="ECO:0007669"/>
    <property type="project" value="InterPro"/>
</dbReference>
<dbReference type="SUPFAM" id="SSF51556">
    <property type="entry name" value="Metallo-dependent hydrolases"/>
    <property type="match status" value="1"/>
</dbReference>
<dbReference type="Proteomes" id="UP000249130">
    <property type="component" value="Unassembled WGS sequence"/>
</dbReference>
<dbReference type="InterPro" id="IPR032465">
    <property type="entry name" value="ACMSD"/>
</dbReference>
<dbReference type="PANTHER" id="PTHR21240">
    <property type="entry name" value="2-AMINO-3-CARBOXYLMUCONATE-6-SEMIALDEHYDE DECARBOXYLASE"/>
    <property type="match status" value="1"/>
</dbReference>
<evidence type="ECO:0000256" key="2">
    <source>
        <dbReference type="SAM" id="MobiDB-lite"/>
    </source>
</evidence>
<dbReference type="GO" id="GO:0005829">
    <property type="term" value="C:cytosol"/>
    <property type="evidence" value="ECO:0007669"/>
    <property type="project" value="TreeGrafter"/>
</dbReference>
<evidence type="ECO:0000259" key="3">
    <source>
        <dbReference type="Pfam" id="PF04909"/>
    </source>
</evidence>
<feature type="domain" description="Amidohydrolase-related" evidence="3">
    <location>
        <begin position="79"/>
        <end position="353"/>
    </location>
</feature>
<comment type="caution">
    <text evidence="4">The sequence shown here is derived from an EMBL/GenBank/DDBJ whole genome shotgun (WGS) entry which is preliminary data.</text>
</comment>
<evidence type="ECO:0000256" key="1">
    <source>
        <dbReference type="ARBA" id="ARBA00023239"/>
    </source>
</evidence>
<keyword evidence="1" id="KW-0456">Lyase</keyword>
<dbReference type="OrthoDB" id="149172at2"/>
<dbReference type="Gene3D" id="3.20.20.140">
    <property type="entry name" value="Metal-dependent hydrolases"/>
    <property type="match status" value="1"/>
</dbReference>
<dbReference type="InterPro" id="IPR032466">
    <property type="entry name" value="Metal_Hydrolase"/>
</dbReference>
<dbReference type="PANTHER" id="PTHR21240:SF30">
    <property type="entry name" value="AMIDOHYDROLASE-RELATED DOMAIN-CONTAINING PROTEIN-RELATED"/>
    <property type="match status" value="1"/>
</dbReference>
<dbReference type="AlphaFoldDB" id="A0A327KV68"/>
<dbReference type="Pfam" id="PF04909">
    <property type="entry name" value="Amidohydro_2"/>
    <property type="match status" value="1"/>
</dbReference>
<proteinExistence type="predicted"/>
<reference evidence="4 5" key="1">
    <citation type="submission" date="2017-07" db="EMBL/GenBank/DDBJ databases">
        <title>Draft Genome Sequences of Select Purple Nonsulfur Bacteria.</title>
        <authorList>
            <person name="Lasarre B."/>
            <person name="Mckinlay J.B."/>
        </authorList>
    </citation>
    <scope>NUCLEOTIDE SEQUENCE [LARGE SCALE GENOMIC DNA]</scope>
    <source>
        <strain evidence="4 5">DSM 5909</strain>
    </source>
</reference>
<accession>A0A327KV68</accession>
<keyword evidence="5" id="KW-1185">Reference proteome</keyword>
<dbReference type="GO" id="GO:0016787">
    <property type="term" value="F:hydrolase activity"/>
    <property type="evidence" value="ECO:0007669"/>
    <property type="project" value="InterPro"/>
</dbReference>
<feature type="compositionally biased region" description="Basic residues" evidence="2">
    <location>
        <begin position="1"/>
        <end position="13"/>
    </location>
</feature>
<sequence>MIRLNRHTGHLRRAGSGPRSHPDLRSDPTHTGETELSLVPKIALEEHALCPSLTEYWHPTVADVPAVVRDRLLDALTDFGDRRIASMDRAGVETAVIGIAGPGVQVETDTKRAIAKAKASNDFLAAEVAKKPGRYAGFGHMPMQDATAAADELQRCVEELKFCGAMINGQTLGRYLDDPAYAPFWERAAALKTWIYLHPADPVATMPALEGTYGLKRATWEWGVETGTHALRLVFGGVFDRYPDARLMLGHLGETLPYLLWRFDSRAQLYGVKLPQPPSFYIKRNIAVTTSGMSSAEPLNCALAALGNDRVCFASDHPFEDAGEAGHFLDGVALPEEVRRAVASANAKTLLGLA</sequence>
<evidence type="ECO:0000313" key="5">
    <source>
        <dbReference type="Proteomes" id="UP000249130"/>
    </source>
</evidence>
<gene>
    <name evidence="4" type="ORF">CH341_18040</name>
</gene>
<organism evidence="4 5">
    <name type="scientific">Rhodoplanes roseus</name>
    <dbReference type="NCBI Taxonomy" id="29409"/>
    <lineage>
        <taxon>Bacteria</taxon>
        <taxon>Pseudomonadati</taxon>
        <taxon>Pseudomonadota</taxon>
        <taxon>Alphaproteobacteria</taxon>
        <taxon>Hyphomicrobiales</taxon>
        <taxon>Nitrobacteraceae</taxon>
        <taxon>Rhodoplanes</taxon>
    </lineage>
</organism>
<protein>
    <recommendedName>
        <fullName evidence="3">Amidohydrolase-related domain-containing protein</fullName>
    </recommendedName>
</protein>
<dbReference type="InterPro" id="IPR006680">
    <property type="entry name" value="Amidohydro-rel"/>
</dbReference>
<dbReference type="EMBL" id="NPEX01000131">
    <property type="protein sequence ID" value="RAI42729.1"/>
    <property type="molecule type" value="Genomic_DNA"/>
</dbReference>
<dbReference type="GO" id="GO:0019748">
    <property type="term" value="P:secondary metabolic process"/>
    <property type="evidence" value="ECO:0007669"/>
    <property type="project" value="TreeGrafter"/>
</dbReference>
<evidence type="ECO:0000313" key="4">
    <source>
        <dbReference type="EMBL" id="RAI42729.1"/>
    </source>
</evidence>
<name>A0A327KV68_9BRAD</name>
<feature type="region of interest" description="Disordered" evidence="2">
    <location>
        <begin position="1"/>
        <end position="33"/>
    </location>
</feature>
<feature type="compositionally biased region" description="Basic and acidic residues" evidence="2">
    <location>
        <begin position="20"/>
        <end position="33"/>
    </location>
</feature>